<sequence length="125" mass="14244">MSKMDDFQGDQRRLLREMLTSGEPHFEVRLTLVKTEEGGRQGRIVHGYRPQLWIGQRLASGDMIHWDSRLYPRSDRGIKPGETGKALMFLLSLPSAVLQVGEHLEFYEGRRRVAIGEVLSAVNLP</sequence>
<dbReference type="RefSeq" id="WP_175591283.1">
    <property type="nucleotide sequence ID" value="NZ_JABWGN010000007.1"/>
</dbReference>
<proteinExistence type="predicted"/>
<dbReference type="Proteomes" id="UP000586042">
    <property type="component" value="Unassembled WGS sequence"/>
</dbReference>
<dbReference type="GO" id="GO:0005525">
    <property type="term" value="F:GTP binding"/>
    <property type="evidence" value="ECO:0007669"/>
    <property type="project" value="UniProtKB-KW"/>
</dbReference>
<keyword evidence="1" id="KW-0547">Nucleotide-binding</keyword>
<dbReference type="SUPFAM" id="SSF50465">
    <property type="entry name" value="EF-Tu/eEF-1alpha/eIF2-gamma C-terminal domain"/>
    <property type="match status" value="1"/>
</dbReference>
<accession>A0A7Y6IAF4</accession>
<protein>
    <recommendedName>
        <fullName evidence="5">Translation elongation factor EFTu/EF1A C-terminal domain-containing protein</fullName>
    </recommendedName>
</protein>
<reference evidence="6 7" key="1">
    <citation type="submission" date="2020-06" db="EMBL/GenBank/DDBJ databases">
        <title>Nonomuraea sp. SMC257, a novel actinomycete isolated from soil.</title>
        <authorList>
            <person name="Chanama M."/>
        </authorList>
    </citation>
    <scope>NUCLEOTIDE SEQUENCE [LARGE SCALE GENOMIC DNA]</scope>
    <source>
        <strain evidence="6 7">SMC257</strain>
    </source>
</reference>
<name>A0A7Y6IAF4_9ACTN</name>
<dbReference type="EMBL" id="JABWGN010000007">
    <property type="protein sequence ID" value="NUW33865.1"/>
    <property type="molecule type" value="Genomic_DNA"/>
</dbReference>
<gene>
    <name evidence="6" type="ORF">HTZ77_20865</name>
</gene>
<keyword evidence="4" id="KW-0342">GTP-binding</keyword>
<evidence type="ECO:0000256" key="2">
    <source>
        <dbReference type="ARBA" id="ARBA00022768"/>
    </source>
</evidence>
<keyword evidence="3" id="KW-0648">Protein biosynthesis</keyword>
<dbReference type="Gene3D" id="2.40.30.10">
    <property type="entry name" value="Translation factors"/>
    <property type="match status" value="1"/>
</dbReference>
<evidence type="ECO:0000313" key="7">
    <source>
        <dbReference type="Proteomes" id="UP000586042"/>
    </source>
</evidence>
<evidence type="ECO:0000313" key="6">
    <source>
        <dbReference type="EMBL" id="NUW33865.1"/>
    </source>
</evidence>
<comment type="caution">
    <text evidence="6">The sequence shown here is derived from an EMBL/GenBank/DDBJ whole genome shotgun (WGS) entry which is preliminary data.</text>
</comment>
<dbReference type="Pfam" id="PF03143">
    <property type="entry name" value="GTP_EFTU_D3"/>
    <property type="match status" value="1"/>
</dbReference>
<organism evidence="6 7">
    <name type="scientific">Nonomuraea montanisoli</name>
    <dbReference type="NCBI Taxonomy" id="2741721"/>
    <lineage>
        <taxon>Bacteria</taxon>
        <taxon>Bacillati</taxon>
        <taxon>Actinomycetota</taxon>
        <taxon>Actinomycetes</taxon>
        <taxon>Streptosporangiales</taxon>
        <taxon>Streptosporangiaceae</taxon>
        <taxon>Nonomuraea</taxon>
    </lineage>
</organism>
<dbReference type="InterPro" id="IPR009001">
    <property type="entry name" value="Transl_elong_EF1A/Init_IF2_C"/>
</dbReference>
<evidence type="ECO:0000259" key="5">
    <source>
        <dbReference type="Pfam" id="PF03143"/>
    </source>
</evidence>
<dbReference type="InterPro" id="IPR004160">
    <property type="entry name" value="Transl_elong_EFTu/EF1A_C"/>
</dbReference>
<evidence type="ECO:0000256" key="3">
    <source>
        <dbReference type="ARBA" id="ARBA00022917"/>
    </source>
</evidence>
<feature type="domain" description="Translation elongation factor EFTu/EF1A C-terminal" evidence="5">
    <location>
        <begin position="25"/>
        <end position="119"/>
    </location>
</feature>
<dbReference type="AlphaFoldDB" id="A0A7Y6IAF4"/>
<keyword evidence="2" id="KW-0251">Elongation factor</keyword>
<evidence type="ECO:0000256" key="4">
    <source>
        <dbReference type="ARBA" id="ARBA00023134"/>
    </source>
</evidence>
<keyword evidence="7" id="KW-1185">Reference proteome</keyword>
<evidence type="ECO:0000256" key="1">
    <source>
        <dbReference type="ARBA" id="ARBA00022741"/>
    </source>
</evidence>
<dbReference type="GO" id="GO:0003746">
    <property type="term" value="F:translation elongation factor activity"/>
    <property type="evidence" value="ECO:0007669"/>
    <property type="project" value="UniProtKB-KW"/>
</dbReference>